<organism evidence="12 13">
    <name type="scientific">Alcaligenes xylosoxydans xylosoxydans</name>
    <name type="common">Achromobacter xylosoxidans</name>
    <dbReference type="NCBI Taxonomy" id="85698"/>
    <lineage>
        <taxon>Bacteria</taxon>
        <taxon>Pseudomonadati</taxon>
        <taxon>Pseudomonadota</taxon>
        <taxon>Betaproteobacteria</taxon>
        <taxon>Burkholderiales</taxon>
        <taxon>Alcaligenaceae</taxon>
        <taxon>Achromobacter</taxon>
    </lineage>
</organism>
<dbReference type="PANTHER" id="PTHR34047:SF7">
    <property type="entry name" value="RNA-DIRECTED DNA POLYMERASE"/>
    <property type="match status" value="1"/>
</dbReference>
<dbReference type="Pfam" id="PF13365">
    <property type="entry name" value="Trypsin_2"/>
    <property type="match status" value="1"/>
</dbReference>
<keyword evidence="6 12" id="KW-0695">RNA-directed DNA polymerase</keyword>
<evidence type="ECO:0000259" key="11">
    <source>
        <dbReference type="PROSITE" id="PS50878"/>
    </source>
</evidence>
<evidence type="ECO:0000313" key="12">
    <source>
        <dbReference type="EMBL" id="RPJ93093.1"/>
    </source>
</evidence>
<dbReference type="GO" id="GO:0003723">
    <property type="term" value="F:RNA binding"/>
    <property type="evidence" value="ECO:0007669"/>
    <property type="project" value="InterPro"/>
</dbReference>
<dbReference type="EMBL" id="QVXO01000004">
    <property type="protein sequence ID" value="RPJ93093.1"/>
    <property type="molecule type" value="Genomic_DNA"/>
</dbReference>
<comment type="similarity">
    <text evidence="8">Belongs to the bacterial reverse transcriptase family.</text>
</comment>
<dbReference type="GO" id="GO:0003964">
    <property type="term" value="F:RNA-directed DNA polymerase activity"/>
    <property type="evidence" value="ECO:0007669"/>
    <property type="project" value="UniProtKB-KW"/>
</dbReference>
<dbReference type="Pfam" id="PF00078">
    <property type="entry name" value="RVT_1"/>
    <property type="match status" value="1"/>
</dbReference>
<proteinExistence type="inferred from homology"/>
<dbReference type="GO" id="GO:0046872">
    <property type="term" value="F:metal ion binding"/>
    <property type="evidence" value="ECO:0007669"/>
    <property type="project" value="UniProtKB-KW"/>
</dbReference>
<dbReference type="Gene3D" id="2.40.10.120">
    <property type="match status" value="1"/>
</dbReference>
<dbReference type="OrthoDB" id="7055795at2"/>
<evidence type="ECO:0000256" key="8">
    <source>
        <dbReference type="ARBA" id="ARBA00034120"/>
    </source>
</evidence>
<dbReference type="EC" id="2.7.7.49" evidence="1"/>
<dbReference type="InterPro" id="IPR000477">
    <property type="entry name" value="RT_dom"/>
</dbReference>
<keyword evidence="5" id="KW-0460">Magnesium</keyword>
<reference evidence="12 13" key="1">
    <citation type="submission" date="2018-08" db="EMBL/GenBank/DDBJ databases">
        <title>Achromobacter xylosoxidans Genome sequencing and assembly.</title>
        <authorList>
            <person name="Wang R."/>
            <person name="Rensing C."/>
            <person name="Li Y."/>
        </authorList>
    </citation>
    <scope>NUCLEOTIDE SEQUENCE [LARGE SCALE GENOMIC DNA]</scope>
    <source>
        <strain evidence="12 13">GD003A</strain>
    </source>
</reference>
<gene>
    <name evidence="12" type="ORF">DY367_04060</name>
</gene>
<dbReference type="InterPro" id="IPR051083">
    <property type="entry name" value="GrpII_Intron_Splice-Mob/Def"/>
</dbReference>
<evidence type="ECO:0000256" key="7">
    <source>
        <dbReference type="ARBA" id="ARBA00023118"/>
    </source>
</evidence>
<dbReference type="InterPro" id="IPR043502">
    <property type="entry name" value="DNA/RNA_pol_sf"/>
</dbReference>
<dbReference type="InterPro" id="IPR000123">
    <property type="entry name" value="Reverse_transcriptase_msDNA"/>
</dbReference>
<evidence type="ECO:0000256" key="5">
    <source>
        <dbReference type="ARBA" id="ARBA00022842"/>
    </source>
</evidence>
<keyword evidence="2" id="KW-0808">Transferase</keyword>
<evidence type="ECO:0000256" key="3">
    <source>
        <dbReference type="ARBA" id="ARBA00022695"/>
    </source>
</evidence>
<dbReference type="SUPFAM" id="SSF50494">
    <property type="entry name" value="Trypsin-like serine proteases"/>
    <property type="match status" value="1"/>
</dbReference>
<dbReference type="AlphaFoldDB" id="A0A424WIH5"/>
<accession>A0A424WIH5</accession>
<keyword evidence="3" id="KW-0548">Nucleotidyltransferase</keyword>
<dbReference type="Proteomes" id="UP000285324">
    <property type="component" value="Unassembled WGS sequence"/>
</dbReference>
<dbReference type="RefSeq" id="WP_118931751.1">
    <property type="nucleotide sequence ID" value="NZ_CP061008.1"/>
</dbReference>
<feature type="region of interest" description="Disordered" evidence="10">
    <location>
        <begin position="441"/>
        <end position="472"/>
    </location>
</feature>
<dbReference type="PRINTS" id="PR00866">
    <property type="entry name" value="RNADNAPOLMS"/>
</dbReference>
<feature type="domain" description="Reverse transcriptase" evidence="11">
    <location>
        <begin position="37"/>
        <end position="267"/>
    </location>
</feature>
<sequence>MTTPLITTEDAAEAANWAEILARTDVHQFASVVFGLAYEEIQDIIYPTPPYKAYLLGKRSGGQRVIREPRRRLKDLQVKLLPYLVERAGPPKPCAHAFTAGRSIVTNARKHLERRPHFVLNLDLEGFFPAISFYRIRGVLRKAPFNLAHPVATMLAHMCTVNNELPQGAPTSPFLSNQVCRSLDRDLMALAKRHQATYTRYADDITFSFSTPNKAALPANICTFDSGVVTLGQELVGIIGQHNFRINPAKTRMSTRQRRMEVTGIVINQFTNVKRVFIDKIRGALHAWDRHGYEAAEENWQARVANGAQLAQEKRPWKRQTRLRKPPELKTVLWGKLLFLRMVRGADDAIYTRLAEKYNRLVERESAGDTPFVGATLPVEAIVRNAEDAERAVFVVQWLADYHPPAPGIQEAVGGQGTAFAYKRHNRLITCDHVFRTEGEYRRRDDPQAPRVPFTTDLTAPEVHGPMVSVTDPATGQEWTVRVVHRDAHRDLAILEFDEEPPAHRHFSGMDAPITRHAPGKLIGFPNWNNGRRANIEQAVVTARFPRTGLQRFEINQLIRKGNSGGPFVDELFRVGGVVQQGAQQDAGNNECLCVAELDAWIAAYEATLLPSPPSPLAPAATQSDSAS</sequence>
<evidence type="ECO:0000256" key="2">
    <source>
        <dbReference type="ARBA" id="ARBA00022679"/>
    </source>
</evidence>
<dbReference type="PANTHER" id="PTHR34047">
    <property type="entry name" value="NUCLEAR INTRON MATURASE 1, MITOCHONDRIAL-RELATED"/>
    <property type="match status" value="1"/>
</dbReference>
<evidence type="ECO:0000256" key="1">
    <source>
        <dbReference type="ARBA" id="ARBA00012493"/>
    </source>
</evidence>
<keyword evidence="4" id="KW-0479">Metal-binding</keyword>
<evidence type="ECO:0000313" key="13">
    <source>
        <dbReference type="Proteomes" id="UP000285324"/>
    </source>
</evidence>
<evidence type="ECO:0000256" key="9">
    <source>
        <dbReference type="ARBA" id="ARBA00048173"/>
    </source>
</evidence>
<dbReference type="PROSITE" id="PS50878">
    <property type="entry name" value="RT_POL"/>
    <property type="match status" value="1"/>
</dbReference>
<comment type="catalytic activity">
    <reaction evidence="9">
        <text>DNA(n) + a 2'-deoxyribonucleoside 5'-triphosphate = DNA(n+1) + diphosphate</text>
        <dbReference type="Rhea" id="RHEA:22508"/>
        <dbReference type="Rhea" id="RHEA-COMP:17339"/>
        <dbReference type="Rhea" id="RHEA-COMP:17340"/>
        <dbReference type="ChEBI" id="CHEBI:33019"/>
        <dbReference type="ChEBI" id="CHEBI:61560"/>
        <dbReference type="ChEBI" id="CHEBI:173112"/>
        <dbReference type="EC" id="2.7.7.49"/>
    </reaction>
</comment>
<evidence type="ECO:0000256" key="6">
    <source>
        <dbReference type="ARBA" id="ARBA00022918"/>
    </source>
</evidence>
<comment type="caution">
    <text evidence="12">The sequence shown here is derived from an EMBL/GenBank/DDBJ whole genome shotgun (WGS) entry which is preliminary data.</text>
</comment>
<dbReference type="SUPFAM" id="SSF56672">
    <property type="entry name" value="DNA/RNA polymerases"/>
    <property type="match status" value="1"/>
</dbReference>
<dbReference type="CDD" id="cd03487">
    <property type="entry name" value="RT_Bac_retron_II"/>
    <property type="match status" value="1"/>
</dbReference>
<protein>
    <recommendedName>
        <fullName evidence="1">RNA-directed DNA polymerase</fullName>
        <ecNumber evidence="1">2.7.7.49</ecNumber>
    </recommendedName>
</protein>
<evidence type="ECO:0000256" key="4">
    <source>
        <dbReference type="ARBA" id="ARBA00022723"/>
    </source>
</evidence>
<keyword evidence="7" id="KW-0051">Antiviral defense</keyword>
<dbReference type="GO" id="GO:0051607">
    <property type="term" value="P:defense response to virus"/>
    <property type="evidence" value="ECO:0007669"/>
    <property type="project" value="UniProtKB-KW"/>
</dbReference>
<evidence type="ECO:0000256" key="10">
    <source>
        <dbReference type="SAM" id="MobiDB-lite"/>
    </source>
</evidence>
<dbReference type="InterPro" id="IPR009003">
    <property type="entry name" value="Peptidase_S1_PA"/>
</dbReference>
<name>A0A424WIH5_ALCXX</name>